<keyword evidence="4 7" id="KW-0812">Transmembrane</keyword>
<dbReference type="PROSITE" id="PS50928">
    <property type="entry name" value="ABC_TM1"/>
    <property type="match status" value="1"/>
</dbReference>
<dbReference type="Pfam" id="PF00528">
    <property type="entry name" value="BPD_transp_1"/>
    <property type="match status" value="1"/>
</dbReference>
<organism evidence="10 11">
    <name type="scientific">Limimaricola variabilis</name>
    <dbReference type="NCBI Taxonomy" id="1492771"/>
    <lineage>
        <taxon>Bacteria</taxon>
        <taxon>Pseudomonadati</taxon>
        <taxon>Pseudomonadota</taxon>
        <taxon>Alphaproteobacteria</taxon>
        <taxon>Rhodobacterales</taxon>
        <taxon>Paracoccaceae</taxon>
        <taxon>Limimaricola</taxon>
    </lineage>
</organism>
<protein>
    <submittedName>
        <fullName evidence="10">Raffinose/stachyose/melibiose transport system permease protein</fullName>
    </submittedName>
</protein>
<feature type="transmembrane region" description="Helical" evidence="7">
    <location>
        <begin position="230"/>
        <end position="250"/>
    </location>
</feature>
<dbReference type="EMBL" id="JACIBX010000016">
    <property type="protein sequence ID" value="MBB3713539.1"/>
    <property type="molecule type" value="Genomic_DNA"/>
</dbReference>
<feature type="transmembrane region" description="Helical" evidence="7">
    <location>
        <begin position="91"/>
        <end position="116"/>
    </location>
</feature>
<accession>A0ABR6HSK2</accession>
<dbReference type="InterPro" id="IPR035906">
    <property type="entry name" value="MetI-like_sf"/>
</dbReference>
<evidence type="ECO:0000256" key="4">
    <source>
        <dbReference type="ARBA" id="ARBA00022692"/>
    </source>
</evidence>
<dbReference type="SUPFAM" id="SSF161098">
    <property type="entry name" value="MetI-like"/>
    <property type="match status" value="1"/>
</dbReference>
<comment type="caution">
    <text evidence="10">The sequence shown here is derived from an EMBL/GenBank/DDBJ whole genome shotgun (WGS) entry which is preliminary data.</text>
</comment>
<evidence type="ECO:0000313" key="11">
    <source>
        <dbReference type="Proteomes" id="UP000576152"/>
    </source>
</evidence>
<evidence type="ECO:0000256" key="6">
    <source>
        <dbReference type="ARBA" id="ARBA00023136"/>
    </source>
</evidence>
<evidence type="ECO:0000256" key="7">
    <source>
        <dbReference type="RuleBase" id="RU363032"/>
    </source>
</evidence>
<gene>
    <name evidence="10" type="ORF">FHS00_003143</name>
</gene>
<comment type="similarity">
    <text evidence="7">Belongs to the binding-protein-dependent transport system permease family.</text>
</comment>
<name>A0ABR6HSK2_9RHOB</name>
<sequence>MNLPTGRQAGSAPSHGRGSTAATQAPAKRRGSPYPYWFVLPAGAIFGIFFLAPTLASFYFALTAWDLFSIRFIGFDNFVQFFREPFLMQGLVNTLLFASITSAAKTVLGLLIAVLLTSGIFAQGLLRSIVFFPVLVSTIGIGLMFAELMHPTEGAINLALAAIGIDGPGWLTNPSLALFSVAMVDIWRGVGLATLIYIAGLSTIAQDYYEAARIDGATRWQQFWRVTVPLVRPATTTVVILSLIGGLRLFDLIWAMTRGGPGFSSDVLASVIYKQYQAGFYGLSTAGNVILFLLIGLIILPLAWWFNRKEVEQ</sequence>
<feature type="domain" description="ABC transmembrane type-1" evidence="9">
    <location>
        <begin position="91"/>
        <end position="302"/>
    </location>
</feature>
<feature type="transmembrane region" description="Helical" evidence="7">
    <location>
        <begin position="289"/>
        <end position="307"/>
    </location>
</feature>
<dbReference type="InterPro" id="IPR000515">
    <property type="entry name" value="MetI-like"/>
</dbReference>
<dbReference type="InterPro" id="IPR051393">
    <property type="entry name" value="ABC_transporter_permease"/>
</dbReference>
<feature type="transmembrane region" description="Helical" evidence="7">
    <location>
        <begin position="128"/>
        <end position="146"/>
    </location>
</feature>
<evidence type="ECO:0000256" key="1">
    <source>
        <dbReference type="ARBA" id="ARBA00004651"/>
    </source>
</evidence>
<keyword evidence="5 7" id="KW-1133">Transmembrane helix</keyword>
<dbReference type="Gene3D" id="1.10.3720.10">
    <property type="entry name" value="MetI-like"/>
    <property type="match status" value="1"/>
</dbReference>
<reference evidence="10 11" key="1">
    <citation type="submission" date="2020-08" db="EMBL/GenBank/DDBJ databases">
        <title>Genomic Encyclopedia of Type Strains, Phase III (KMG-III): the genomes of soil and plant-associated and newly described type strains.</title>
        <authorList>
            <person name="Whitman W."/>
        </authorList>
    </citation>
    <scope>NUCLEOTIDE SEQUENCE [LARGE SCALE GENOMIC DNA]</scope>
    <source>
        <strain evidence="10 11">CECT 8572</strain>
    </source>
</reference>
<evidence type="ECO:0000259" key="9">
    <source>
        <dbReference type="PROSITE" id="PS50928"/>
    </source>
</evidence>
<evidence type="ECO:0000313" key="10">
    <source>
        <dbReference type="EMBL" id="MBB3713539.1"/>
    </source>
</evidence>
<feature type="transmembrane region" description="Helical" evidence="7">
    <location>
        <begin position="34"/>
        <end position="52"/>
    </location>
</feature>
<proteinExistence type="inferred from homology"/>
<keyword evidence="2 7" id="KW-0813">Transport</keyword>
<evidence type="ECO:0000256" key="3">
    <source>
        <dbReference type="ARBA" id="ARBA00022475"/>
    </source>
</evidence>
<comment type="subcellular location">
    <subcellularLocation>
        <location evidence="1 7">Cell membrane</location>
        <topology evidence="1 7">Multi-pass membrane protein</topology>
    </subcellularLocation>
</comment>
<dbReference type="RefSeq" id="WP_183475018.1">
    <property type="nucleotide sequence ID" value="NZ_JACIBX010000016.1"/>
</dbReference>
<feature type="region of interest" description="Disordered" evidence="8">
    <location>
        <begin position="1"/>
        <end position="29"/>
    </location>
</feature>
<dbReference type="PANTHER" id="PTHR30193">
    <property type="entry name" value="ABC TRANSPORTER PERMEASE PROTEIN"/>
    <property type="match status" value="1"/>
</dbReference>
<evidence type="ECO:0000256" key="2">
    <source>
        <dbReference type="ARBA" id="ARBA00022448"/>
    </source>
</evidence>
<evidence type="ECO:0000256" key="8">
    <source>
        <dbReference type="SAM" id="MobiDB-lite"/>
    </source>
</evidence>
<keyword evidence="11" id="KW-1185">Reference proteome</keyword>
<dbReference type="PANTHER" id="PTHR30193:SF37">
    <property type="entry name" value="INNER MEMBRANE ABC TRANSPORTER PERMEASE PROTEIN YCJO"/>
    <property type="match status" value="1"/>
</dbReference>
<feature type="transmembrane region" description="Helical" evidence="7">
    <location>
        <begin position="186"/>
        <end position="209"/>
    </location>
</feature>
<dbReference type="Proteomes" id="UP000576152">
    <property type="component" value="Unassembled WGS sequence"/>
</dbReference>
<keyword evidence="6 7" id="KW-0472">Membrane</keyword>
<keyword evidence="3" id="KW-1003">Cell membrane</keyword>
<evidence type="ECO:0000256" key="5">
    <source>
        <dbReference type="ARBA" id="ARBA00022989"/>
    </source>
</evidence>
<dbReference type="CDD" id="cd06261">
    <property type="entry name" value="TM_PBP2"/>
    <property type="match status" value="1"/>
</dbReference>